<feature type="region of interest" description="Disordered" evidence="1">
    <location>
        <begin position="133"/>
        <end position="495"/>
    </location>
</feature>
<dbReference type="EMBL" id="JARK01001558">
    <property type="protein sequence ID" value="EYB90282.1"/>
    <property type="molecule type" value="Genomic_DNA"/>
</dbReference>
<organism evidence="2 3">
    <name type="scientific">Ancylostoma ceylanicum</name>
    <dbReference type="NCBI Taxonomy" id="53326"/>
    <lineage>
        <taxon>Eukaryota</taxon>
        <taxon>Metazoa</taxon>
        <taxon>Ecdysozoa</taxon>
        <taxon>Nematoda</taxon>
        <taxon>Chromadorea</taxon>
        <taxon>Rhabditida</taxon>
        <taxon>Rhabditina</taxon>
        <taxon>Rhabditomorpha</taxon>
        <taxon>Strongyloidea</taxon>
        <taxon>Ancylostomatidae</taxon>
        <taxon>Ancylostomatinae</taxon>
        <taxon>Ancylostoma</taxon>
    </lineage>
</organism>
<feature type="compositionally biased region" description="Low complexity" evidence="1">
    <location>
        <begin position="370"/>
        <end position="391"/>
    </location>
</feature>
<proteinExistence type="predicted"/>
<comment type="caution">
    <text evidence="2">The sequence shown here is derived from an EMBL/GenBank/DDBJ whole genome shotgun (WGS) entry which is preliminary data.</text>
</comment>
<evidence type="ECO:0000313" key="2">
    <source>
        <dbReference type="EMBL" id="EYB90282.1"/>
    </source>
</evidence>
<name>A0A016SIQ4_9BILA</name>
<dbReference type="OrthoDB" id="5773768at2759"/>
<accession>A0A016SIQ4</accession>
<feature type="compositionally biased region" description="Basic and acidic residues" evidence="1">
    <location>
        <begin position="392"/>
        <end position="409"/>
    </location>
</feature>
<feature type="compositionally biased region" description="Polar residues" evidence="1">
    <location>
        <begin position="177"/>
        <end position="189"/>
    </location>
</feature>
<dbReference type="AlphaFoldDB" id="A0A016SIQ4"/>
<sequence>MMANFCRELPGFDLKFACNFKGCLDNRPLSMMGAIEHQAFHFCETFKTQAHFNFKCDFCNVYHVNKSHHRLCLNDATGNGHITYLRSVFTVPMSDQEYHDCVDFSRFANQHMLAVTGEGIRLVPEDRCSSMTRYSLDSTPGAPSNSGSSFNNKRNSVSYRDIDNDTGGGDNDRFNRSGGNFSDRNQNGSYEYRGRGGRGGYRGRGDRGGFGRGRGRGGGHRDGDDDNSYGGRDNEFRRGRGRGRGGFRDGGNDSFRSGNDSFRSRGNDSSFQGGGRSYSRSRSGSPVAAKRGGGGFNKSQARSYSRSRSGSPAPRNTNTGGAPARARSYSRSGSNSPPPAKKFNTGVASNRARSYSRSQSRSPPPKAKNSPVRVSRPPASYSRSRSGSRSPPRNDENNNRGRADRDDTRPNPTSNNVTEDYMTDGYGCGRISAKGRGNTGSNESNVFTNGEANRNKQWSNDHVDKFNDSQCDGGRGVKRAAERQRSYSKSPSSSP</sequence>
<keyword evidence="3" id="KW-1185">Reference proteome</keyword>
<feature type="compositionally biased region" description="Polar residues" evidence="1">
    <location>
        <begin position="297"/>
        <end position="320"/>
    </location>
</feature>
<gene>
    <name evidence="2" type="primary">Acey_s0222.g2644</name>
    <name evidence="2" type="ORF">Y032_0222g2644</name>
</gene>
<evidence type="ECO:0000313" key="3">
    <source>
        <dbReference type="Proteomes" id="UP000024635"/>
    </source>
</evidence>
<reference evidence="3" key="1">
    <citation type="journal article" date="2015" name="Nat. Genet.">
        <title>The genome and transcriptome of the zoonotic hookworm Ancylostoma ceylanicum identify infection-specific gene families.</title>
        <authorList>
            <person name="Schwarz E.M."/>
            <person name="Hu Y."/>
            <person name="Antoshechkin I."/>
            <person name="Miller M.M."/>
            <person name="Sternberg P.W."/>
            <person name="Aroian R.V."/>
        </authorList>
    </citation>
    <scope>NUCLEOTIDE SEQUENCE</scope>
    <source>
        <strain evidence="3">HY135</strain>
    </source>
</reference>
<protein>
    <submittedName>
        <fullName evidence="2">Uncharacterized protein</fullName>
    </submittedName>
</protein>
<dbReference type="Proteomes" id="UP000024635">
    <property type="component" value="Unassembled WGS sequence"/>
</dbReference>
<feature type="compositionally biased region" description="Polar residues" evidence="1">
    <location>
        <begin position="439"/>
        <end position="458"/>
    </location>
</feature>
<feature type="compositionally biased region" description="Low complexity" evidence="1">
    <location>
        <begin position="349"/>
        <end position="361"/>
    </location>
</feature>
<evidence type="ECO:0000256" key="1">
    <source>
        <dbReference type="SAM" id="MobiDB-lite"/>
    </source>
</evidence>
<feature type="compositionally biased region" description="Polar residues" evidence="1">
    <location>
        <begin position="133"/>
        <end position="158"/>
    </location>
</feature>